<sequence length="227" mass="24138">MSQHAEPDPQPIEVSPLIYRLADSIVLIGVRTGDRGPEPLYTDVSGTLCAVAYTDPEEIRRDLPEGYRLFQITVPELLAQLPPAAGLIIDPRAASPIHVAAEERAVVIAAGLPFPAGAYIKVKASADPQPRLLAAALPRIEAMAAVRRLYVTRYRVADAREKILVVYEVDGVPGADTAAADAVIAAAADIALADPMQIVALGDVPEDLRAVVLADVEPAYVRPDLRG</sequence>
<name>A0ABW8CFI1_9ACTN</name>
<accession>A0ABW8CFI1</accession>
<evidence type="ECO:0000313" key="3">
    <source>
        <dbReference type="Proteomes" id="UP001614394"/>
    </source>
</evidence>
<dbReference type="RefSeq" id="WP_399655909.1">
    <property type="nucleotide sequence ID" value="NZ_JBITYG010000011.1"/>
</dbReference>
<dbReference type="Proteomes" id="UP001614394">
    <property type="component" value="Unassembled WGS sequence"/>
</dbReference>
<evidence type="ECO:0000313" key="2">
    <source>
        <dbReference type="EMBL" id="MFI9105178.1"/>
    </source>
</evidence>
<organism evidence="2 3">
    <name type="scientific">Streptomyces fildesensis</name>
    <dbReference type="NCBI Taxonomy" id="375757"/>
    <lineage>
        <taxon>Bacteria</taxon>
        <taxon>Bacillati</taxon>
        <taxon>Actinomycetota</taxon>
        <taxon>Actinomycetes</taxon>
        <taxon>Kitasatosporales</taxon>
        <taxon>Streptomycetaceae</taxon>
        <taxon>Streptomyces</taxon>
    </lineage>
</organism>
<dbReference type="Pfam" id="PF14581">
    <property type="entry name" value="SseB_C"/>
    <property type="match status" value="1"/>
</dbReference>
<gene>
    <name evidence="2" type="ORF">ACIGXA_32185</name>
</gene>
<protein>
    <submittedName>
        <fullName evidence="2">Enhanced serine sensitivity protein SseB C-terminal domain-containing protein</fullName>
    </submittedName>
</protein>
<feature type="domain" description="SseB protein C-terminal" evidence="1">
    <location>
        <begin position="116"/>
        <end position="222"/>
    </location>
</feature>
<dbReference type="InterPro" id="IPR027945">
    <property type="entry name" value="SseB_C"/>
</dbReference>
<proteinExistence type="predicted"/>
<reference evidence="2 3" key="1">
    <citation type="submission" date="2024-10" db="EMBL/GenBank/DDBJ databases">
        <title>The Natural Products Discovery Center: Release of the First 8490 Sequenced Strains for Exploring Actinobacteria Biosynthetic Diversity.</title>
        <authorList>
            <person name="Kalkreuter E."/>
            <person name="Kautsar S.A."/>
            <person name="Yang D."/>
            <person name="Bader C.D."/>
            <person name="Teijaro C.N."/>
            <person name="Fluegel L."/>
            <person name="Davis C.M."/>
            <person name="Simpson J.R."/>
            <person name="Lauterbach L."/>
            <person name="Steele A.D."/>
            <person name="Gui C."/>
            <person name="Meng S."/>
            <person name="Li G."/>
            <person name="Viehrig K."/>
            <person name="Ye F."/>
            <person name="Su P."/>
            <person name="Kiefer A.F."/>
            <person name="Nichols A."/>
            <person name="Cepeda A.J."/>
            <person name="Yan W."/>
            <person name="Fan B."/>
            <person name="Jiang Y."/>
            <person name="Adhikari A."/>
            <person name="Zheng C.-J."/>
            <person name="Schuster L."/>
            <person name="Cowan T.M."/>
            <person name="Smanski M.J."/>
            <person name="Chevrette M.G."/>
            <person name="De Carvalho L.P.S."/>
            <person name="Shen B."/>
        </authorList>
    </citation>
    <scope>NUCLEOTIDE SEQUENCE [LARGE SCALE GENOMIC DNA]</scope>
    <source>
        <strain evidence="2 3">NPDC053399</strain>
    </source>
</reference>
<keyword evidence="3" id="KW-1185">Reference proteome</keyword>
<evidence type="ECO:0000259" key="1">
    <source>
        <dbReference type="Pfam" id="PF14581"/>
    </source>
</evidence>
<comment type="caution">
    <text evidence="2">The sequence shown here is derived from an EMBL/GenBank/DDBJ whole genome shotgun (WGS) entry which is preliminary data.</text>
</comment>
<dbReference type="EMBL" id="JBITYG010000011">
    <property type="protein sequence ID" value="MFI9105178.1"/>
    <property type="molecule type" value="Genomic_DNA"/>
</dbReference>